<dbReference type="Proteomes" id="UP000032024">
    <property type="component" value="Chromosome"/>
</dbReference>
<dbReference type="GO" id="GO:1990904">
    <property type="term" value="C:ribonucleoprotein complex"/>
    <property type="evidence" value="ECO:0007669"/>
    <property type="project" value="UniProtKB-KW"/>
</dbReference>
<reference evidence="14" key="4">
    <citation type="submission" date="2016-01" db="EMBL/GenBank/DDBJ databases">
        <authorList>
            <person name="Mitreva M."/>
            <person name="Pepin K.H."/>
            <person name="Mihindukulasuriya K.A."/>
            <person name="Fulton R."/>
            <person name="Fronick C."/>
            <person name="O'Laughlin M."/>
            <person name="Miner T."/>
            <person name="Herter B."/>
            <person name="Rosa B.A."/>
            <person name="Cordes M."/>
            <person name="Tomlinson C."/>
            <person name="Wollam A."/>
            <person name="Palsikar V.B."/>
            <person name="Mardis E.R."/>
            <person name="Wilson R.K."/>
        </authorList>
    </citation>
    <scope>NUCLEOTIDE SEQUENCE [LARGE SCALE GENOMIC DNA]</scope>
    <source>
        <strain evidence="14">GED7749B</strain>
    </source>
</reference>
<reference evidence="11" key="1">
    <citation type="submission" date="2015-01" db="EMBL/GenBank/DDBJ databases">
        <title>Comparative genome analysis of Bacillus coagulans HM-08, Clostridium butyricum HM-68, Bacillus subtilis HM-66 and Bacillus licheniformis BL-09.</title>
        <authorList>
            <person name="Zhang H."/>
        </authorList>
    </citation>
    <scope>NUCLEOTIDE SEQUENCE [LARGE SCALE GENOMIC DNA]</scope>
    <source>
        <strain evidence="11">HM-08</strain>
    </source>
</reference>
<feature type="domain" description="Ribosomal protein L9" evidence="10">
    <location>
        <begin position="13"/>
        <end position="40"/>
    </location>
</feature>
<sequence>MKVIFLKDVKGKGKKGDIKNVADGYAHNYLFKNGAAIEATPANLKSMEAQKRKEEKLAQEELEEAKKLKEKLENITVEIKAKSGQDGRLFGSVTSKQISEQLKKSFQIQVDKRKIELPDAIRTLGYTKVPVRLHHNVTAVLNVHVSE</sequence>
<dbReference type="HAMAP" id="MF_00503">
    <property type="entry name" value="Ribosomal_bL9"/>
    <property type="match status" value="1"/>
</dbReference>
<dbReference type="STRING" id="1398.AB434_1116"/>
<dbReference type="InterPro" id="IPR009027">
    <property type="entry name" value="Ribosomal_bL9/RNase_H1_N"/>
</dbReference>
<proteinExistence type="inferred from homology"/>
<keyword evidence="4 8" id="KW-0694">RNA-binding</keyword>
<dbReference type="SUPFAM" id="SSF55658">
    <property type="entry name" value="L9 N-domain-like"/>
    <property type="match status" value="1"/>
</dbReference>
<evidence type="ECO:0000313" key="12">
    <source>
        <dbReference type="EMBL" id="KWZ83305.1"/>
    </source>
</evidence>
<dbReference type="EMBL" id="CP010525">
    <property type="protein sequence ID" value="AJO20825.1"/>
    <property type="molecule type" value="Genomic_DNA"/>
</dbReference>
<accession>A0A0C5C5Z6</accession>
<dbReference type="InterPro" id="IPR000244">
    <property type="entry name" value="Ribosomal_bL9"/>
</dbReference>
<keyword evidence="3 8" id="KW-0699">rRNA-binding</keyword>
<dbReference type="PANTHER" id="PTHR21368">
    <property type="entry name" value="50S RIBOSOMAL PROTEIN L9"/>
    <property type="match status" value="1"/>
</dbReference>
<name>A0A0C5C5Z6_HEYCO</name>
<dbReference type="FunFam" id="3.10.430.100:FF:000002">
    <property type="entry name" value="50S ribosomal protein L9"/>
    <property type="match status" value="1"/>
</dbReference>
<evidence type="ECO:0000256" key="5">
    <source>
        <dbReference type="ARBA" id="ARBA00022980"/>
    </source>
</evidence>
<keyword evidence="13" id="KW-1185">Reference proteome</keyword>
<dbReference type="GeneID" id="93258061"/>
<feature type="coiled-coil region" evidence="9">
    <location>
        <begin position="44"/>
        <end position="85"/>
    </location>
</feature>
<dbReference type="Proteomes" id="UP000070376">
    <property type="component" value="Unassembled WGS sequence"/>
</dbReference>
<evidence type="ECO:0000256" key="6">
    <source>
        <dbReference type="ARBA" id="ARBA00023274"/>
    </source>
</evidence>
<keyword evidence="9" id="KW-0175">Coiled coil</keyword>
<evidence type="ECO:0000256" key="7">
    <source>
        <dbReference type="ARBA" id="ARBA00035292"/>
    </source>
</evidence>
<evidence type="ECO:0000313" key="14">
    <source>
        <dbReference type="Proteomes" id="UP000070376"/>
    </source>
</evidence>
<dbReference type="GO" id="GO:0006412">
    <property type="term" value="P:translation"/>
    <property type="evidence" value="ECO:0007669"/>
    <property type="project" value="UniProtKB-UniRule"/>
</dbReference>
<dbReference type="GO" id="GO:0003735">
    <property type="term" value="F:structural constituent of ribosome"/>
    <property type="evidence" value="ECO:0007669"/>
    <property type="project" value="InterPro"/>
</dbReference>
<dbReference type="Gene3D" id="3.10.430.100">
    <property type="entry name" value="Ribosomal protein L9, C-terminal domain"/>
    <property type="match status" value="1"/>
</dbReference>
<keyword evidence="6 8" id="KW-0687">Ribonucleoprotein</keyword>
<dbReference type="FunFam" id="3.40.5.10:FF:000002">
    <property type="entry name" value="50S ribosomal protein L9"/>
    <property type="match status" value="1"/>
</dbReference>
<dbReference type="InterPro" id="IPR036791">
    <property type="entry name" value="Ribosomal_bL9_C_sf"/>
</dbReference>
<dbReference type="SUPFAM" id="SSF55653">
    <property type="entry name" value="Ribosomal protein L9 C-domain"/>
    <property type="match status" value="1"/>
</dbReference>
<dbReference type="RefSeq" id="WP_014096625.1">
    <property type="nucleotide sequence ID" value="NZ_CP010525.1"/>
</dbReference>
<dbReference type="InterPro" id="IPR020594">
    <property type="entry name" value="Ribosomal_bL9_bac/chp"/>
</dbReference>
<dbReference type="InterPro" id="IPR036935">
    <property type="entry name" value="Ribosomal_bL9_N_sf"/>
</dbReference>
<dbReference type="Gene3D" id="3.40.5.10">
    <property type="entry name" value="Ribosomal protein L9, N-terminal domain"/>
    <property type="match status" value="1"/>
</dbReference>
<evidence type="ECO:0000256" key="4">
    <source>
        <dbReference type="ARBA" id="ARBA00022884"/>
    </source>
</evidence>
<evidence type="ECO:0000313" key="13">
    <source>
        <dbReference type="Proteomes" id="UP000032024"/>
    </source>
</evidence>
<dbReference type="GO" id="GO:0019843">
    <property type="term" value="F:rRNA binding"/>
    <property type="evidence" value="ECO:0007669"/>
    <property type="project" value="UniProtKB-UniRule"/>
</dbReference>
<reference evidence="12" key="3">
    <citation type="submission" date="2016-01" db="EMBL/GenBank/DDBJ databases">
        <authorList>
            <person name="Oliw E.H."/>
        </authorList>
    </citation>
    <scope>NUCLEOTIDE SEQUENCE [LARGE SCALE GENOMIC DNA]</scope>
    <source>
        <strain evidence="12">GED7749B</strain>
    </source>
</reference>
<reference evidence="13" key="2">
    <citation type="submission" date="2015-01" db="EMBL/GenBank/DDBJ databases">
        <title>Comparative genome analysis of Bacillus coagulans HM-08, Clostridium butyricum HM-68, Bacillus subtilis HM-66 and Bacillus paralicheniformis BL-09.</title>
        <authorList>
            <person name="Zhang H."/>
        </authorList>
    </citation>
    <scope>NUCLEOTIDE SEQUENCE [LARGE SCALE GENOMIC DNA]</scope>
    <source>
        <strain evidence="13">HM-08</strain>
    </source>
</reference>
<dbReference type="InterPro" id="IPR020070">
    <property type="entry name" value="Ribosomal_bL9_N"/>
</dbReference>
<keyword evidence="5 8" id="KW-0689">Ribosomal protein</keyword>
<dbReference type="GO" id="GO:0005840">
    <property type="term" value="C:ribosome"/>
    <property type="evidence" value="ECO:0007669"/>
    <property type="project" value="UniProtKB-KW"/>
</dbReference>
<evidence type="ECO:0000313" key="11">
    <source>
        <dbReference type="EMBL" id="AJO20825.1"/>
    </source>
</evidence>
<evidence type="ECO:0000256" key="8">
    <source>
        <dbReference type="HAMAP-Rule" id="MF_00503"/>
    </source>
</evidence>
<dbReference type="PATRIC" id="fig|1398.18.peg.28"/>
<dbReference type="AlphaFoldDB" id="A0A0C5C5Z6"/>
<dbReference type="Pfam" id="PF03948">
    <property type="entry name" value="Ribosomal_L9_C"/>
    <property type="match status" value="1"/>
</dbReference>
<evidence type="ECO:0000256" key="3">
    <source>
        <dbReference type="ARBA" id="ARBA00022730"/>
    </source>
</evidence>
<evidence type="ECO:0000256" key="9">
    <source>
        <dbReference type="SAM" id="Coils"/>
    </source>
</evidence>
<evidence type="ECO:0000256" key="1">
    <source>
        <dbReference type="ARBA" id="ARBA00003058"/>
    </source>
</evidence>
<dbReference type="EMBL" id="LRPN01000039">
    <property type="protein sequence ID" value="KWZ83305.1"/>
    <property type="molecule type" value="Genomic_DNA"/>
</dbReference>
<organism evidence="12 14">
    <name type="scientific">Heyndrickxia coagulans</name>
    <name type="common">Weizmannia coagulans</name>
    <dbReference type="NCBI Taxonomy" id="1398"/>
    <lineage>
        <taxon>Bacteria</taxon>
        <taxon>Bacillati</taxon>
        <taxon>Bacillota</taxon>
        <taxon>Bacilli</taxon>
        <taxon>Bacillales</taxon>
        <taxon>Bacillaceae</taxon>
        <taxon>Heyndrickxia</taxon>
    </lineage>
</organism>
<evidence type="ECO:0000259" key="10">
    <source>
        <dbReference type="PROSITE" id="PS00651"/>
    </source>
</evidence>
<dbReference type="NCBIfam" id="TIGR00158">
    <property type="entry name" value="L9"/>
    <property type="match status" value="1"/>
</dbReference>
<dbReference type="InterPro" id="IPR020069">
    <property type="entry name" value="Ribosomal_bL9_C"/>
</dbReference>
<dbReference type="Pfam" id="PF01281">
    <property type="entry name" value="Ribosomal_L9_N"/>
    <property type="match status" value="1"/>
</dbReference>
<comment type="similarity">
    <text evidence="2 8">Belongs to the bacterial ribosomal protein bL9 family.</text>
</comment>
<dbReference type="PROSITE" id="PS00651">
    <property type="entry name" value="RIBOSOMAL_L9"/>
    <property type="match status" value="1"/>
</dbReference>
<protein>
    <recommendedName>
        <fullName evidence="7 8">Large ribosomal subunit protein bL9</fullName>
    </recommendedName>
</protein>
<comment type="function">
    <text evidence="1 8">Binds to the 23S rRNA.</text>
</comment>
<gene>
    <name evidence="8" type="primary">rplI</name>
    <name evidence="12" type="ORF">HMPREF3213_01293</name>
    <name evidence="11" type="ORF">SB48_HM08orf00043</name>
</gene>
<evidence type="ECO:0000256" key="2">
    <source>
        <dbReference type="ARBA" id="ARBA00010605"/>
    </source>
</evidence>